<proteinExistence type="predicted"/>
<protein>
    <submittedName>
        <fullName evidence="1">Uncharacterized protein</fullName>
    </submittedName>
</protein>
<dbReference type="RefSeq" id="WP_130513841.1">
    <property type="nucleotide sequence ID" value="NZ_SHKY01000002.1"/>
</dbReference>
<keyword evidence="2" id="KW-1185">Reference proteome</keyword>
<accession>A0A4Q7Z9B6</accession>
<dbReference type="Proteomes" id="UP000292564">
    <property type="component" value="Unassembled WGS sequence"/>
</dbReference>
<organism evidence="1 2">
    <name type="scientific">Krasilnikovia cinnamomea</name>
    <dbReference type="NCBI Taxonomy" id="349313"/>
    <lineage>
        <taxon>Bacteria</taxon>
        <taxon>Bacillati</taxon>
        <taxon>Actinomycetota</taxon>
        <taxon>Actinomycetes</taxon>
        <taxon>Micromonosporales</taxon>
        <taxon>Micromonosporaceae</taxon>
        <taxon>Krasilnikovia</taxon>
    </lineage>
</organism>
<reference evidence="1 2" key="1">
    <citation type="submission" date="2019-02" db="EMBL/GenBank/DDBJ databases">
        <title>Sequencing the genomes of 1000 actinobacteria strains.</title>
        <authorList>
            <person name="Klenk H.-P."/>
        </authorList>
    </citation>
    <scope>NUCLEOTIDE SEQUENCE [LARGE SCALE GENOMIC DNA]</scope>
    <source>
        <strain evidence="1 2">DSM 45162</strain>
    </source>
</reference>
<sequence length="94" mass="10138">MKVTKDTYVAAYTLAPAQIEGLGWVATGTDRSFHKGLFGIGETPELAARNLAAAIRDALHGPAAAKRGWAPDRFNRVVLMQAVQYQLDELPEAA</sequence>
<comment type="caution">
    <text evidence="1">The sequence shown here is derived from an EMBL/GenBank/DDBJ whole genome shotgun (WGS) entry which is preliminary data.</text>
</comment>
<dbReference type="EMBL" id="SHKY01000002">
    <property type="protein sequence ID" value="RZU46654.1"/>
    <property type="molecule type" value="Genomic_DNA"/>
</dbReference>
<evidence type="ECO:0000313" key="2">
    <source>
        <dbReference type="Proteomes" id="UP000292564"/>
    </source>
</evidence>
<evidence type="ECO:0000313" key="1">
    <source>
        <dbReference type="EMBL" id="RZU46654.1"/>
    </source>
</evidence>
<gene>
    <name evidence="1" type="ORF">EV385_6731</name>
</gene>
<dbReference type="AlphaFoldDB" id="A0A4Q7Z9B6"/>
<name>A0A4Q7Z9B6_9ACTN</name>